<organism evidence="1 2">
    <name type="scientific">Trebonia kvetii</name>
    <dbReference type="NCBI Taxonomy" id="2480626"/>
    <lineage>
        <taxon>Bacteria</taxon>
        <taxon>Bacillati</taxon>
        <taxon>Actinomycetota</taxon>
        <taxon>Actinomycetes</taxon>
        <taxon>Streptosporangiales</taxon>
        <taxon>Treboniaceae</taxon>
        <taxon>Trebonia</taxon>
    </lineage>
</organism>
<dbReference type="RefSeq" id="WP_145855304.1">
    <property type="nucleotide sequence ID" value="NZ_RPFW01000004.1"/>
</dbReference>
<gene>
    <name evidence="1" type="ORF">EAS64_21185</name>
</gene>
<accession>A0A6P2BXI0</accession>
<dbReference type="Proteomes" id="UP000460272">
    <property type="component" value="Unassembled WGS sequence"/>
</dbReference>
<comment type="caution">
    <text evidence="1">The sequence shown here is derived from an EMBL/GenBank/DDBJ whole genome shotgun (WGS) entry which is preliminary data.</text>
</comment>
<keyword evidence="2" id="KW-1185">Reference proteome</keyword>
<dbReference type="EMBL" id="RPFW01000004">
    <property type="protein sequence ID" value="TVZ02981.1"/>
    <property type="molecule type" value="Genomic_DNA"/>
</dbReference>
<sequence length="89" mass="9905">MSDQFEPVEIETVDATGRPVTIRGRKVLDEDAAHMWIVLMSKGHIAVVDRSDFGSTPVSHIYRGFSDFAAAYEAGNWPMVDTVRTQLAH</sequence>
<proteinExistence type="predicted"/>
<evidence type="ECO:0000313" key="1">
    <source>
        <dbReference type="EMBL" id="TVZ02981.1"/>
    </source>
</evidence>
<name>A0A6P2BXI0_9ACTN</name>
<dbReference type="AlphaFoldDB" id="A0A6P2BXI0"/>
<protein>
    <submittedName>
        <fullName evidence="1">Uncharacterized protein</fullName>
    </submittedName>
</protein>
<reference evidence="1 2" key="1">
    <citation type="submission" date="2018-11" db="EMBL/GenBank/DDBJ databases">
        <title>Trebonia kvetii gen.nov., sp.nov., a novel acidophilic actinobacterium, and proposal of the new actinobacterial family Treboniaceae fam. nov.</title>
        <authorList>
            <person name="Rapoport D."/>
            <person name="Sagova-Mareckova M."/>
            <person name="Sedlacek I."/>
            <person name="Provaznik J."/>
            <person name="Kralova S."/>
            <person name="Pavlinic D."/>
            <person name="Benes V."/>
            <person name="Kopecky J."/>
        </authorList>
    </citation>
    <scope>NUCLEOTIDE SEQUENCE [LARGE SCALE GENOMIC DNA]</scope>
    <source>
        <strain evidence="1 2">15Tr583</strain>
    </source>
</reference>
<evidence type="ECO:0000313" key="2">
    <source>
        <dbReference type="Proteomes" id="UP000460272"/>
    </source>
</evidence>